<gene>
    <name evidence="1" type="ORF">WM40_19375</name>
</gene>
<dbReference type="AlphaFoldDB" id="A0A0F5JW63"/>
<dbReference type="Gene3D" id="3.30.1460.10">
    <property type="match status" value="1"/>
</dbReference>
<accession>A0A0F5JW63</accession>
<dbReference type="Proteomes" id="UP000033618">
    <property type="component" value="Unassembled WGS sequence"/>
</dbReference>
<proteinExistence type="predicted"/>
<name>A0A0F5JW63_9BURK</name>
<dbReference type="EMBL" id="LAQU01000025">
    <property type="protein sequence ID" value="KKB62066.1"/>
    <property type="molecule type" value="Genomic_DNA"/>
</dbReference>
<reference evidence="1 2" key="1">
    <citation type="submission" date="2015-03" db="EMBL/GenBank/DDBJ databases">
        <title>Draft Genome Sequence of Burkholderia andropogonis type strain ICMP2807, isolated from Sorghum bicolor.</title>
        <authorList>
            <person name="Lopes-Santos L."/>
            <person name="Castro D.B."/>
            <person name="Ottoboni L.M."/>
            <person name="Park D."/>
            <person name="Weirc B.S."/>
            <person name="Destefano S.A."/>
        </authorList>
    </citation>
    <scope>NUCLEOTIDE SEQUENCE [LARGE SCALE GENOMIC DNA]</scope>
    <source>
        <strain evidence="1 2">ICMP2807</strain>
    </source>
</reference>
<evidence type="ECO:0000313" key="2">
    <source>
        <dbReference type="Proteomes" id="UP000033618"/>
    </source>
</evidence>
<keyword evidence="2" id="KW-1185">Reference proteome</keyword>
<protein>
    <submittedName>
        <fullName evidence="1">Uncharacterized protein</fullName>
    </submittedName>
</protein>
<sequence>MGVNLDIVSLVRDALFELGCADKVDDGLNPHSPIHINFRDGSEIRIDASDDIVTLIAPMPPVSEPILQNVATQLLTFVMREPSALFTPNRPVLLWYESHLSLEATLATNARAMPAFRYALEQFFEETRALMQIIGR</sequence>
<dbReference type="STRING" id="28092.WM40_19375"/>
<dbReference type="SUPFAM" id="SSF69635">
    <property type="entry name" value="Type III secretory system chaperone-like"/>
    <property type="match status" value="1"/>
</dbReference>
<evidence type="ECO:0000313" key="1">
    <source>
        <dbReference type="EMBL" id="KKB62066.1"/>
    </source>
</evidence>
<dbReference type="PATRIC" id="fig|28092.6.peg.4544"/>
<organism evidence="1 2">
    <name type="scientific">Robbsia andropogonis</name>
    <dbReference type="NCBI Taxonomy" id="28092"/>
    <lineage>
        <taxon>Bacteria</taxon>
        <taxon>Pseudomonadati</taxon>
        <taxon>Pseudomonadota</taxon>
        <taxon>Betaproteobacteria</taxon>
        <taxon>Burkholderiales</taxon>
        <taxon>Burkholderiaceae</taxon>
        <taxon>Robbsia</taxon>
    </lineage>
</organism>
<comment type="caution">
    <text evidence="1">The sequence shown here is derived from an EMBL/GenBank/DDBJ whole genome shotgun (WGS) entry which is preliminary data.</text>
</comment>